<evidence type="ECO:0000256" key="1">
    <source>
        <dbReference type="ARBA" id="ARBA00000443"/>
    </source>
</evidence>
<dbReference type="GO" id="GO:0006166">
    <property type="term" value="P:purine ribonucleoside salvage"/>
    <property type="evidence" value="ECO:0007669"/>
    <property type="project" value="TreeGrafter"/>
</dbReference>
<protein>
    <recommendedName>
        <fullName evidence="2">phosphoglucomutase (alpha-D-glucose-1,6-bisphosphate-dependent)</fullName>
        <ecNumber evidence="2">5.4.2.2</ecNumber>
    </recommendedName>
</protein>
<feature type="domain" description="Alpha-D-phosphohexomutase C-terminal" evidence="7">
    <location>
        <begin position="12"/>
        <end position="57"/>
    </location>
</feature>
<reference evidence="8 9" key="1">
    <citation type="submission" date="2019-11" db="EMBL/GenBank/DDBJ databases">
        <title>Draft Genome Sequence of Plant Growth-Promoting Rhizosphere-Associated Bacteria.</title>
        <authorList>
            <person name="Vasilyev I.Y."/>
            <person name="Radchenko V."/>
            <person name="Ilnitskaya E.V."/>
        </authorList>
    </citation>
    <scope>NUCLEOTIDE SEQUENCE [LARGE SCALE GENOMIC DNA]</scope>
    <source>
        <strain evidence="8 9">VRA_1sq_f</strain>
    </source>
</reference>
<dbReference type="Proteomes" id="UP000437575">
    <property type="component" value="Unassembled WGS sequence"/>
</dbReference>
<evidence type="ECO:0000259" key="7">
    <source>
        <dbReference type="Pfam" id="PF00408"/>
    </source>
</evidence>
<dbReference type="InterPro" id="IPR036900">
    <property type="entry name" value="A-D-PHexomutase_C_sf"/>
</dbReference>
<organism evidence="8 9">
    <name type="scientific">Ligilactobacillus salivarius</name>
    <dbReference type="NCBI Taxonomy" id="1624"/>
    <lineage>
        <taxon>Bacteria</taxon>
        <taxon>Bacillati</taxon>
        <taxon>Bacillota</taxon>
        <taxon>Bacilli</taxon>
        <taxon>Lactobacillales</taxon>
        <taxon>Lactobacillaceae</taxon>
        <taxon>Ligilactobacillus</taxon>
    </lineage>
</organism>
<dbReference type="GO" id="GO:0008973">
    <property type="term" value="F:phosphopentomutase activity"/>
    <property type="evidence" value="ECO:0007669"/>
    <property type="project" value="TreeGrafter"/>
</dbReference>
<dbReference type="GO" id="GO:0046872">
    <property type="term" value="F:metal ion binding"/>
    <property type="evidence" value="ECO:0007669"/>
    <property type="project" value="UniProtKB-KW"/>
</dbReference>
<dbReference type="GO" id="GO:0006006">
    <property type="term" value="P:glucose metabolic process"/>
    <property type="evidence" value="ECO:0007669"/>
    <property type="project" value="UniProtKB-KW"/>
</dbReference>
<evidence type="ECO:0000256" key="6">
    <source>
        <dbReference type="ARBA" id="ARBA00023235"/>
    </source>
</evidence>
<keyword evidence="3" id="KW-0119">Carbohydrate metabolism</keyword>
<dbReference type="Gene3D" id="3.30.310.50">
    <property type="entry name" value="Alpha-D-phosphohexomutase, C-terminal domain"/>
    <property type="match status" value="1"/>
</dbReference>
<name>A0A6A8LVS6_9LACO</name>
<evidence type="ECO:0000256" key="4">
    <source>
        <dbReference type="ARBA" id="ARBA00022723"/>
    </source>
</evidence>
<keyword evidence="6 8" id="KW-0413">Isomerase</keyword>
<dbReference type="EMBL" id="WKKZ01001186">
    <property type="protein sequence ID" value="MSE06667.1"/>
    <property type="molecule type" value="Genomic_DNA"/>
</dbReference>
<gene>
    <name evidence="8" type="ORF">GKC34_13255</name>
</gene>
<feature type="non-terminal residue" evidence="8">
    <location>
        <position position="1"/>
    </location>
</feature>
<evidence type="ECO:0000313" key="8">
    <source>
        <dbReference type="EMBL" id="MSE06667.1"/>
    </source>
</evidence>
<sequence length="83" mass="9345">KVVAMEDFDKSEKSYADGKVETMTLPKSNVLKFLLEDGTWIAIRPSGTEPKIKFYIGTLGDTLEAATKKRAVFEEEINNFVNE</sequence>
<comment type="caution">
    <text evidence="8">The sequence shown here is derived from an EMBL/GenBank/DDBJ whole genome shotgun (WGS) entry which is preliminary data.</text>
</comment>
<accession>A0A6A8LVS6</accession>
<dbReference type="Pfam" id="PF00408">
    <property type="entry name" value="PGM_PMM_IV"/>
    <property type="match status" value="1"/>
</dbReference>
<dbReference type="GO" id="GO:0004614">
    <property type="term" value="F:phosphoglucomutase activity"/>
    <property type="evidence" value="ECO:0007669"/>
    <property type="project" value="UniProtKB-EC"/>
</dbReference>
<proteinExistence type="predicted"/>
<evidence type="ECO:0000256" key="5">
    <source>
        <dbReference type="ARBA" id="ARBA00022842"/>
    </source>
</evidence>
<dbReference type="InterPro" id="IPR005843">
    <property type="entry name" value="A-D-PHexomutase_C"/>
</dbReference>
<keyword evidence="4" id="KW-0479">Metal-binding</keyword>
<dbReference type="PANTHER" id="PTHR45745:SF1">
    <property type="entry name" value="PHOSPHOGLUCOMUTASE 2B-RELATED"/>
    <property type="match status" value="1"/>
</dbReference>
<dbReference type="PANTHER" id="PTHR45745">
    <property type="entry name" value="PHOSPHOMANNOMUTASE 45A"/>
    <property type="match status" value="1"/>
</dbReference>
<dbReference type="AlphaFoldDB" id="A0A6A8LVS6"/>
<dbReference type="EC" id="5.4.2.2" evidence="2"/>
<keyword evidence="3" id="KW-0313">Glucose metabolism</keyword>
<evidence type="ECO:0000256" key="3">
    <source>
        <dbReference type="ARBA" id="ARBA00022526"/>
    </source>
</evidence>
<keyword evidence="5" id="KW-0460">Magnesium</keyword>
<evidence type="ECO:0000256" key="2">
    <source>
        <dbReference type="ARBA" id="ARBA00012728"/>
    </source>
</evidence>
<comment type="catalytic activity">
    <reaction evidence="1">
        <text>alpha-D-glucose 1-phosphate = alpha-D-glucose 6-phosphate</text>
        <dbReference type="Rhea" id="RHEA:23536"/>
        <dbReference type="ChEBI" id="CHEBI:58225"/>
        <dbReference type="ChEBI" id="CHEBI:58601"/>
        <dbReference type="EC" id="5.4.2.2"/>
    </reaction>
</comment>
<dbReference type="SUPFAM" id="SSF55957">
    <property type="entry name" value="Phosphoglucomutase, C-terminal domain"/>
    <property type="match status" value="1"/>
</dbReference>
<evidence type="ECO:0000313" key="9">
    <source>
        <dbReference type="Proteomes" id="UP000437575"/>
    </source>
</evidence>